<evidence type="ECO:0000313" key="1">
    <source>
        <dbReference type="EMBL" id="KAJ4833422.1"/>
    </source>
</evidence>
<keyword evidence="2" id="KW-1185">Reference proteome</keyword>
<feature type="non-terminal residue" evidence="1">
    <location>
        <position position="1"/>
    </location>
</feature>
<proteinExistence type="predicted"/>
<reference evidence="1" key="1">
    <citation type="submission" date="2022-02" db="EMBL/GenBank/DDBJ databases">
        <authorList>
            <person name="Henning P.M."/>
            <person name="McCubbin A.G."/>
            <person name="Shore J.S."/>
        </authorList>
    </citation>
    <scope>NUCLEOTIDE SEQUENCE</scope>
    <source>
        <strain evidence="1">F60SS</strain>
        <tissue evidence="1">Leaves</tissue>
    </source>
</reference>
<organism evidence="1 2">
    <name type="scientific">Turnera subulata</name>
    <dbReference type="NCBI Taxonomy" id="218843"/>
    <lineage>
        <taxon>Eukaryota</taxon>
        <taxon>Viridiplantae</taxon>
        <taxon>Streptophyta</taxon>
        <taxon>Embryophyta</taxon>
        <taxon>Tracheophyta</taxon>
        <taxon>Spermatophyta</taxon>
        <taxon>Magnoliopsida</taxon>
        <taxon>eudicotyledons</taxon>
        <taxon>Gunneridae</taxon>
        <taxon>Pentapetalae</taxon>
        <taxon>rosids</taxon>
        <taxon>fabids</taxon>
        <taxon>Malpighiales</taxon>
        <taxon>Passifloraceae</taxon>
        <taxon>Turnera</taxon>
    </lineage>
</organism>
<sequence>KRPLPTSISEPITLGRVIIIRRTHYQARSSSEPFRYQFFLLFFWGKIKEKSFNHRKSGKEQ</sequence>
<comment type="caution">
    <text evidence="1">The sequence shown here is derived from an EMBL/GenBank/DDBJ whole genome shotgun (WGS) entry which is preliminary data.</text>
</comment>
<accession>A0A9Q0FN15</accession>
<dbReference type="Proteomes" id="UP001141552">
    <property type="component" value="Unassembled WGS sequence"/>
</dbReference>
<evidence type="ECO:0000313" key="2">
    <source>
        <dbReference type="Proteomes" id="UP001141552"/>
    </source>
</evidence>
<name>A0A9Q0FN15_9ROSI</name>
<dbReference type="AlphaFoldDB" id="A0A9Q0FN15"/>
<protein>
    <submittedName>
        <fullName evidence="1">Uncharacterized protein</fullName>
    </submittedName>
</protein>
<gene>
    <name evidence="1" type="ORF">Tsubulata_034349</name>
</gene>
<dbReference type="EMBL" id="JAKUCV010004952">
    <property type="protein sequence ID" value="KAJ4833422.1"/>
    <property type="molecule type" value="Genomic_DNA"/>
</dbReference>
<reference evidence="1" key="2">
    <citation type="journal article" date="2023" name="Plants (Basel)">
        <title>Annotation of the Turnera subulata (Passifloraceae) Draft Genome Reveals the S-Locus Evolved after the Divergence of Turneroideae from Passifloroideae in a Stepwise Manner.</title>
        <authorList>
            <person name="Henning P.M."/>
            <person name="Roalson E.H."/>
            <person name="Mir W."/>
            <person name="McCubbin A.G."/>
            <person name="Shore J.S."/>
        </authorList>
    </citation>
    <scope>NUCLEOTIDE SEQUENCE</scope>
    <source>
        <strain evidence="1">F60SS</strain>
    </source>
</reference>